<gene>
    <name evidence="1" type="ORF">IEO21_10251</name>
</gene>
<protein>
    <submittedName>
        <fullName evidence="1">Uncharacterized protein</fullName>
    </submittedName>
</protein>
<reference evidence="1" key="1">
    <citation type="submission" date="2020-11" db="EMBL/GenBank/DDBJ databases">
        <authorList>
            <person name="Koelle M."/>
            <person name="Horta M.A.C."/>
            <person name="Nowrousian M."/>
            <person name="Ohm R.A."/>
            <person name="Benz P."/>
            <person name="Pilgard A."/>
        </authorList>
    </citation>
    <scope>NUCLEOTIDE SEQUENCE</scope>
    <source>
        <strain evidence="1">FPRL280</strain>
    </source>
</reference>
<name>A0A8H7TWY2_9APHY</name>
<evidence type="ECO:0000313" key="2">
    <source>
        <dbReference type="Proteomes" id="UP000639403"/>
    </source>
</evidence>
<sequence>MQECSQFIAQLKIYWVVNVALLTTKSWGRQGRCDSVMHEN</sequence>
<dbReference type="AlphaFoldDB" id="A0A8H7TWY2"/>
<reference evidence="1" key="2">
    <citation type="journal article" name="Front. Microbiol.">
        <title>Degradative Capacity of Two Strains of Rhodonia placenta: From Phenotype to Genotype.</title>
        <authorList>
            <person name="Kolle M."/>
            <person name="Horta M.A.C."/>
            <person name="Nowrousian M."/>
            <person name="Ohm R.A."/>
            <person name="Benz J.P."/>
            <person name="Pilgard A."/>
        </authorList>
    </citation>
    <scope>NUCLEOTIDE SEQUENCE</scope>
    <source>
        <strain evidence="1">FPRL280</strain>
    </source>
</reference>
<dbReference type="EMBL" id="JADOXO010000722">
    <property type="protein sequence ID" value="KAF9800937.1"/>
    <property type="molecule type" value="Genomic_DNA"/>
</dbReference>
<dbReference type="Proteomes" id="UP000639403">
    <property type="component" value="Unassembled WGS sequence"/>
</dbReference>
<organism evidence="1 2">
    <name type="scientific">Rhodonia placenta</name>
    <dbReference type="NCBI Taxonomy" id="104341"/>
    <lineage>
        <taxon>Eukaryota</taxon>
        <taxon>Fungi</taxon>
        <taxon>Dikarya</taxon>
        <taxon>Basidiomycota</taxon>
        <taxon>Agaricomycotina</taxon>
        <taxon>Agaricomycetes</taxon>
        <taxon>Polyporales</taxon>
        <taxon>Adustoporiaceae</taxon>
        <taxon>Rhodonia</taxon>
    </lineage>
</organism>
<comment type="caution">
    <text evidence="1">The sequence shown here is derived from an EMBL/GenBank/DDBJ whole genome shotgun (WGS) entry which is preliminary data.</text>
</comment>
<accession>A0A8H7TWY2</accession>
<evidence type="ECO:0000313" key="1">
    <source>
        <dbReference type="EMBL" id="KAF9800937.1"/>
    </source>
</evidence>
<proteinExistence type="predicted"/>